<evidence type="ECO:0000256" key="5">
    <source>
        <dbReference type="ARBA" id="ARBA00022741"/>
    </source>
</evidence>
<feature type="domain" description="Protein kinase" evidence="10">
    <location>
        <begin position="262"/>
        <end position="544"/>
    </location>
</feature>
<dbReference type="Proteomes" id="UP000822688">
    <property type="component" value="Chromosome 2"/>
</dbReference>
<dbReference type="PROSITE" id="PS51716">
    <property type="entry name" value="G_IRG"/>
    <property type="match status" value="1"/>
</dbReference>
<gene>
    <name evidence="12" type="ORF">KC19_2G214300</name>
</gene>
<dbReference type="Pfam" id="PF05049">
    <property type="entry name" value="IIGP"/>
    <property type="match status" value="1"/>
</dbReference>
<dbReference type="GO" id="GO:0004674">
    <property type="term" value="F:protein serine/threonine kinase activity"/>
    <property type="evidence" value="ECO:0007669"/>
    <property type="project" value="UniProtKB-KW"/>
</dbReference>
<accession>A0A8T0IZB8</accession>
<evidence type="ECO:0000256" key="3">
    <source>
        <dbReference type="ARBA" id="ARBA00022527"/>
    </source>
</evidence>
<dbReference type="EMBL" id="CM026422">
    <property type="protein sequence ID" value="KAG0588078.1"/>
    <property type="molecule type" value="Genomic_DNA"/>
</dbReference>
<keyword evidence="9" id="KW-0175">Coiled coil</keyword>
<dbReference type="Pfam" id="PF07714">
    <property type="entry name" value="PK_Tyr_Ser-Thr"/>
    <property type="match status" value="1"/>
</dbReference>
<evidence type="ECO:0000256" key="2">
    <source>
        <dbReference type="ARBA" id="ARBA00008171"/>
    </source>
</evidence>
<protein>
    <submittedName>
        <fullName evidence="12">Uncharacterized protein</fullName>
    </submittedName>
</protein>
<dbReference type="InterPro" id="IPR000719">
    <property type="entry name" value="Prot_kinase_dom"/>
</dbReference>
<keyword evidence="3" id="KW-0723">Serine/threonine-protein kinase</keyword>
<keyword evidence="4" id="KW-0808">Transferase</keyword>
<dbReference type="InterPro" id="IPR030385">
    <property type="entry name" value="G_IRG_dom"/>
</dbReference>
<name>A0A8T0IZB8_CERPU</name>
<organism evidence="12 13">
    <name type="scientific">Ceratodon purpureus</name>
    <name type="common">Fire moss</name>
    <name type="synonym">Dicranum purpureum</name>
    <dbReference type="NCBI Taxonomy" id="3225"/>
    <lineage>
        <taxon>Eukaryota</taxon>
        <taxon>Viridiplantae</taxon>
        <taxon>Streptophyta</taxon>
        <taxon>Embryophyta</taxon>
        <taxon>Bryophyta</taxon>
        <taxon>Bryophytina</taxon>
        <taxon>Bryopsida</taxon>
        <taxon>Dicranidae</taxon>
        <taxon>Pseudoditrichales</taxon>
        <taxon>Ditrichaceae</taxon>
        <taxon>Ceratodon</taxon>
    </lineage>
</organism>
<dbReference type="AlphaFoldDB" id="A0A8T0IZB8"/>
<evidence type="ECO:0000313" key="13">
    <source>
        <dbReference type="Proteomes" id="UP000822688"/>
    </source>
</evidence>
<feature type="binding site" evidence="8">
    <location>
        <position position="289"/>
    </location>
    <ligand>
        <name>ATP</name>
        <dbReference type="ChEBI" id="CHEBI:30616"/>
    </ligand>
</feature>
<dbReference type="PANTHER" id="PTHR44329">
    <property type="entry name" value="SERINE/THREONINE-PROTEIN KINASE TNNI3K-RELATED"/>
    <property type="match status" value="1"/>
</dbReference>
<evidence type="ECO:0000256" key="4">
    <source>
        <dbReference type="ARBA" id="ARBA00022679"/>
    </source>
</evidence>
<evidence type="ECO:0000313" key="12">
    <source>
        <dbReference type="EMBL" id="KAG0588078.1"/>
    </source>
</evidence>
<evidence type="ECO:0000256" key="6">
    <source>
        <dbReference type="ARBA" id="ARBA00022777"/>
    </source>
</evidence>
<dbReference type="Gene3D" id="1.10.510.10">
    <property type="entry name" value="Transferase(Phosphotransferase) domain 1"/>
    <property type="match status" value="1"/>
</dbReference>
<keyword evidence="5 8" id="KW-0547">Nucleotide-binding</keyword>
<comment type="similarity">
    <text evidence="1">Belongs to the TRAFAC class dynamin-like GTPase superfamily. IRG family.</text>
</comment>
<keyword evidence="13" id="KW-1185">Reference proteome</keyword>
<evidence type="ECO:0000259" key="11">
    <source>
        <dbReference type="PROSITE" id="PS51716"/>
    </source>
</evidence>
<comment type="similarity">
    <text evidence="2">Belongs to the protein kinase superfamily. TKL Ser/Thr protein kinase family. ROCO subfamily.</text>
</comment>
<keyword evidence="6" id="KW-0418">Kinase</keyword>
<dbReference type="GO" id="GO:0005524">
    <property type="term" value="F:ATP binding"/>
    <property type="evidence" value="ECO:0007669"/>
    <property type="project" value="UniProtKB-UniRule"/>
</dbReference>
<dbReference type="PROSITE" id="PS50011">
    <property type="entry name" value="PROTEIN_KINASE_DOM"/>
    <property type="match status" value="1"/>
</dbReference>
<evidence type="ECO:0000256" key="1">
    <source>
        <dbReference type="ARBA" id="ARBA00005429"/>
    </source>
</evidence>
<dbReference type="SUPFAM" id="SSF52540">
    <property type="entry name" value="P-loop containing nucleoside triphosphate hydrolases"/>
    <property type="match status" value="1"/>
</dbReference>
<dbReference type="InterPro" id="IPR008271">
    <property type="entry name" value="Ser/Thr_kinase_AS"/>
</dbReference>
<dbReference type="InterPro" id="IPR011009">
    <property type="entry name" value="Kinase-like_dom_sf"/>
</dbReference>
<evidence type="ECO:0000259" key="10">
    <source>
        <dbReference type="PROSITE" id="PS50011"/>
    </source>
</evidence>
<dbReference type="InterPro" id="IPR007743">
    <property type="entry name" value="Immunity-related_GTPase-like"/>
</dbReference>
<dbReference type="PROSITE" id="PS00107">
    <property type="entry name" value="PROTEIN_KINASE_ATP"/>
    <property type="match status" value="1"/>
</dbReference>
<dbReference type="SMART" id="SM00220">
    <property type="entry name" value="S_TKc"/>
    <property type="match status" value="1"/>
</dbReference>
<dbReference type="InterPro" id="IPR001245">
    <property type="entry name" value="Ser-Thr/Tyr_kinase_cat_dom"/>
</dbReference>
<evidence type="ECO:0000256" key="7">
    <source>
        <dbReference type="ARBA" id="ARBA00022840"/>
    </source>
</evidence>
<dbReference type="SUPFAM" id="SSF56112">
    <property type="entry name" value="Protein kinase-like (PK-like)"/>
    <property type="match status" value="1"/>
</dbReference>
<evidence type="ECO:0000256" key="8">
    <source>
        <dbReference type="PROSITE-ProRule" id="PRU10141"/>
    </source>
</evidence>
<dbReference type="Gene3D" id="3.40.50.300">
    <property type="entry name" value="P-loop containing nucleotide triphosphate hydrolases"/>
    <property type="match status" value="1"/>
</dbReference>
<dbReference type="InterPro" id="IPR027417">
    <property type="entry name" value="P-loop_NTPase"/>
</dbReference>
<keyword evidence="7 8" id="KW-0067">ATP-binding</keyword>
<evidence type="ECO:0000256" key="9">
    <source>
        <dbReference type="SAM" id="Coils"/>
    </source>
</evidence>
<dbReference type="GO" id="GO:0016020">
    <property type="term" value="C:membrane"/>
    <property type="evidence" value="ECO:0007669"/>
    <property type="project" value="InterPro"/>
</dbReference>
<proteinExistence type="inferred from homology"/>
<feature type="domain" description="IRG-type G" evidence="11">
    <location>
        <begin position="671"/>
        <end position="865"/>
    </location>
</feature>
<dbReference type="InterPro" id="IPR051681">
    <property type="entry name" value="Ser/Thr_Kinases-Pseudokinases"/>
</dbReference>
<dbReference type="InterPro" id="IPR017441">
    <property type="entry name" value="Protein_kinase_ATP_BS"/>
</dbReference>
<dbReference type="PANTHER" id="PTHR44329:SF260">
    <property type="entry name" value="PROTEIN KINASE DOMAIN-CONTAINING PROTEIN"/>
    <property type="match status" value="1"/>
</dbReference>
<dbReference type="GO" id="GO:0005525">
    <property type="term" value="F:GTP binding"/>
    <property type="evidence" value="ECO:0007669"/>
    <property type="project" value="InterPro"/>
</dbReference>
<sequence length="932" mass="105272">MADQEYVHPPSGSLEAQFSEMKAGNAGLYDKLEDYIIHIERYIEAAPKVDSCKFNRMQCEHLVLKLEVLVKSARSFLSVDLVHGPCSSVMAGKWVEIFKLLLTLANQIKDFVQRCCKNEWIQTAMTMTNTSEYVSSLGFNVELYCKVVCKSFLEEREGPGSFTTDEFQRRMSKTEANNVEDLRKGFTWADLDNMYRTEVEIVKVRAEVDLRTLSRDVTSELSSLKGETKDLAIHLLQVLSTVQGRPTKDDCSILVYLYKLVVPVDKLLGRGATGSVYAATWLGMPVAKKVFEGLNNPDFQMEVKNLAPLRHPNISSMFCCKESDRDSCIIMELMDGDLGTLIHNKCNQGEENSGSSPFPVLEAVDIMLQVGEGVNYLHNNKMVHRDLKSRNILVKSVKAEKLDFGYIHAKVTDFGLSHTKDCSAIYSNLQENVGSNRYMPPEVINLTPSTRKSPGSKSDNLLRYPFKCDTYSYGMVCYEILTGHVPFHDEQDEKRLKENVKKGDRPELRGDLPPMLKALIERCWSGDPKERPRFHLICSQLRFLKYLLITGADKITHESAATEFEAVAREARKKDEERELEAAAKLQEEAALANAKLANDSLTQEARDAQAKELGLELKAAAANEAREHRASLKGRAKAALVAHRQSLPPFKKPTKNQRLAAKERIQYEKGKCHIAVCGVSGSGKSSLINAFRGLNRRDEGAARVGVTETTLEVTRYPDPRNEYPYSRFVWYDIPGAGTAAVSDTQYFEKQGLFVFDSIILVYSDRFTNVDVDIIEGCIRSDIPIFIVRSKADQHIDNMIKDEADSSIGECDEDQIYQDMKAKYIDTTISDFNMHKEIMEDVLDFEIDSLDLFCLSRQRVYIVCATNVRSLMQTGVEKRRGDQNKIAGTIFDEALLIEKILRIAGGVSYWLRRAREKLEFDLPSIECPQDTD</sequence>
<dbReference type="PROSITE" id="PS00108">
    <property type="entry name" value="PROTEIN_KINASE_ST"/>
    <property type="match status" value="1"/>
</dbReference>
<reference evidence="12" key="1">
    <citation type="submission" date="2020-06" db="EMBL/GenBank/DDBJ databases">
        <title>WGS assembly of Ceratodon purpureus strain R40.</title>
        <authorList>
            <person name="Carey S.B."/>
            <person name="Jenkins J."/>
            <person name="Shu S."/>
            <person name="Lovell J.T."/>
            <person name="Sreedasyam A."/>
            <person name="Maumus F."/>
            <person name="Tiley G.P."/>
            <person name="Fernandez-Pozo N."/>
            <person name="Barry K."/>
            <person name="Chen C."/>
            <person name="Wang M."/>
            <person name="Lipzen A."/>
            <person name="Daum C."/>
            <person name="Saski C.A."/>
            <person name="Payton A.C."/>
            <person name="Mcbreen J.C."/>
            <person name="Conrad R.E."/>
            <person name="Kollar L.M."/>
            <person name="Olsson S."/>
            <person name="Huttunen S."/>
            <person name="Landis J.B."/>
            <person name="Wickett N.J."/>
            <person name="Johnson M.G."/>
            <person name="Rensing S.A."/>
            <person name="Grimwood J."/>
            <person name="Schmutz J."/>
            <person name="Mcdaniel S.F."/>
        </authorList>
    </citation>
    <scope>NUCLEOTIDE SEQUENCE</scope>
    <source>
        <strain evidence="12">R40</strain>
    </source>
</reference>
<comment type="caution">
    <text evidence="12">The sequence shown here is derived from an EMBL/GenBank/DDBJ whole genome shotgun (WGS) entry which is preliminary data.</text>
</comment>
<feature type="coiled-coil region" evidence="9">
    <location>
        <begin position="576"/>
        <end position="612"/>
    </location>
</feature>